<dbReference type="Pfam" id="PF01135">
    <property type="entry name" value="PCMT"/>
    <property type="match status" value="1"/>
</dbReference>
<dbReference type="RefSeq" id="WP_075870011.1">
    <property type="nucleotide sequence ID" value="NZ_CALYQA010000001.1"/>
</dbReference>
<dbReference type="GO" id="GO:0005737">
    <property type="term" value="C:cytoplasm"/>
    <property type="evidence" value="ECO:0007669"/>
    <property type="project" value="UniProtKB-SubCell"/>
</dbReference>
<evidence type="ECO:0000256" key="6">
    <source>
        <dbReference type="ARBA" id="ARBA00022603"/>
    </source>
</evidence>
<dbReference type="EC" id="2.1.1.77" evidence="3"/>
<dbReference type="PANTHER" id="PTHR11579">
    <property type="entry name" value="PROTEIN-L-ISOASPARTATE O-METHYLTRANSFERASE"/>
    <property type="match status" value="1"/>
</dbReference>
<dbReference type="InterPro" id="IPR000682">
    <property type="entry name" value="PCMT"/>
</dbReference>
<evidence type="ECO:0000313" key="12">
    <source>
        <dbReference type="EMBL" id="OLY43091.1"/>
    </source>
</evidence>
<evidence type="ECO:0000256" key="7">
    <source>
        <dbReference type="ARBA" id="ARBA00022679"/>
    </source>
</evidence>
<dbReference type="Gene3D" id="3.40.50.150">
    <property type="entry name" value="Vaccinia Virus protein VP39"/>
    <property type="match status" value="1"/>
</dbReference>
<proteinExistence type="inferred from homology"/>
<evidence type="ECO:0000256" key="10">
    <source>
        <dbReference type="ARBA" id="ARBA00031323"/>
    </source>
</evidence>
<comment type="subcellular location">
    <subcellularLocation>
        <location evidence="1">Cytoplasm</location>
    </subcellularLocation>
</comment>
<comment type="similarity">
    <text evidence="2">Belongs to the methyltransferase superfamily. L-isoaspartyl/D-aspartyl protein methyltransferase family.</text>
</comment>
<sequence length="219" mass="24860">MQSMPPLSEREELINLVLKMRGRGLDDMALFAALERSSRRDFVSAPFTESAYENKVIPIECGEYIERLEEQLYIISALALEKKHRVLEIGTGSGFTAALIARLAGRVTTVERYKTLCDIARQRFHALEIDNIVLRQMDGSRALSGSGPYDRILVWPSSNRDPQEFLELLASNGVLIEAIGPDEGEQMVVRYRKTGSRFERMDMFRVRYQPFIEGVAAIL</sequence>
<keyword evidence="7 12" id="KW-0808">Transferase</keyword>
<dbReference type="InterPro" id="IPR029063">
    <property type="entry name" value="SAM-dependent_MTases_sf"/>
</dbReference>
<dbReference type="SUPFAM" id="SSF53335">
    <property type="entry name" value="S-adenosyl-L-methionine-dependent methyltransferases"/>
    <property type="match status" value="1"/>
</dbReference>
<dbReference type="PANTHER" id="PTHR11579:SF0">
    <property type="entry name" value="PROTEIN-L-ISOASPARTATE(D-ASPARTATE) O-METHYLTRANSFERASE"/>
    <property type="match status" value="1"/>
</dbReference>
<organism evidence="12 13">
    <name type="scientific">Bartonella apis</name>
    <dbReference type="NCBI Taxonomy" id="1686310"/>
    <lineage>
        <taxon>Bacteria</taxon>
        <taxon>Pseudomonadati</taxon>
        <taxon>Pseudomonadota</taxon>
        <taxon>Alphaproteobacteria</taxon>
        <taxon>Hyphomicrobiales</taxon>
        <taxon>Bartonellaceae</taxon>
        <taxon>Bartonella</taxon>
    </lineage>
</organism>
<name>A0A1R0F807_9HYPH</name>
<evidence type="ECO:0000256" key="4">
    <source>
        <dbReference type="ARBA" id="ARBA00013346"/>
    </source>
</evidence>
<reference evidence="12 13" key="1">
    <citation type="submission" date="2016-12" db="EMBL/GenBank/DDBJ databases">
        <title>Comparative genomics of Bartonella apis.</title>
        <authorList>
            <person name="Engel P."/>
        </authorList>
    </citation>
    <scope>NUCLEOTIDE SEQUENCE [LARGE SCALE GENOMIC DNA]</scope>
    <source>
        <strain evidence="12 13">PEB0149</strain>
    </source>
</reference>
<accession>A0A1R0F807</accession>
<evidence type="ECO:0000256" key="11">
    <source>
        <dbReference type="ARBA" id="ARBA00031350"/>
    </source>
</evidence>
<keyword evidence="6 12" id="KW-0489">Methyltransferase</keyword>
<protein>
    <recommendedName>
        <fullName evidence="4">Protein-L-isoaspartate O-methyltransferase</fullName>
        <ecNumber evidence="3">2.1.1.77</ecNumber>
    </recommendedName>
    <alternativeName>
        <fullName evidence="11">L-isoaspartyl protein carboxyl methyltransferase</fullName>
    </alternativeName>
    <alternativeName>
        <fullName evidence="9">Protein L-isoaspartyl methyltransferase</fullName>
    </alternativeName>
    <alternativeName>
        <fullName evidence="10">Protein-beta-aspartate methyltransferase</fullName>
    </alternativeName>
</protein>
<evidence type="ECO:0000256" key="5">
    <source>
        <dbReference type="ARBA" id="ARBA00022490"/>
    </source>
</evidence>
<keyword evidence="8" id="KW-0949">S-adenosyl-L-methionine</keyword>
<evidence type="ECO:0000256" key="9">
    <source>
        <dbReference type="ARBA" id="ARBA00030757"/>
    </source>
</evidence>
<dbReference type="Proteomes" id="UP000187344">
    <property type="component" value="Unassembled WGS sequence"/>
</dbReference>
<dbReference type="CDD" id="cd02440">
    <property type="entry name" value="AdoMet_MTases"/>
    <property type="match status" value="1"/>
</dbReference>
<gene>
    <name evidence="12" type="ORF">PEB0149_005130</name>
</gene>
<comment type="caution">
    <text evidence="12">The sequence shown here is derived from an EMBL/GenBank/DDBJ whole genome shotgun (WGS) entry which is preliminary data.</text>
</comment>
<keyword evidence="13" id="KW-1185">Reference proteome</keyword>
<evidence type="ECO:0000256" key="3">
    <source>
        <dbReference type="ARBA" id="ARBA00011890"/>
    </source>
</evidence>
<dbReference type="AlphaFoldDB" id="A0A1R0F807"/>
<evidence type="ECO:0000313" key="13">
    <source>
        <dbReference type="Proteomes" id="UP000187344"/>
    </source>
</evidence>
<evidence type="ECO:0000256" key="8">
    <source>
        <dbReference type="ARBA" id="ARBA00022691"/>
    </source>
</evidence>
<keyword evidence="5" id="KW-0963">Cytoplasm</keyword>
<dbReference type="NCBIfam" id="NF001453">
    <property type="entry name" value="PRK00312.1"/>
    <property type="match status" value="1"/>
</dbReference>
<evidence type="ECO:0000256" key="2">
    <source>
        <dbReference type="ARBA" id="ARBA00005369"/>
    </source>
</evidence>
<dbReference type="EMBL" id="LXYT01000002">
    <property type="protein sequence ID" value="OLY43091.1"/>
    <property type="molecule type" value="Genomic_DNA"/>
</dbReference>
<dbReference type="OrthoDB" id="9810066at2"/>
<evidence type="ECO:0000256" key="1">
    <source>
        <dbReference type="ARBA" id="ARBA00004496"/>
    </source>
</evidence>
<dbReference type="GO" id="GO:0004719">
    <property type="term" value="F:protein-L-isoaspartate (D-aspartate) O-methyltransferase activity"/>
    <property type="evidence" value="ECO:0007669"/>
    <property type="project" value="UniProtKB-EC"/>
</dbReference>
<dbReference type="GO" id="GO:0032259">
    <property type="term" value="P:methylation"/>
    <property type="evidence" value="ECO:0007669"/>
    <property type="project" value="UniProtKB-KW"/>
</dbReference>